<comment type="caution">
    <text evidence="3">The sequence shown here is derived from an EMBL/GenBank/DDBJ whole genome shotgun (WGS) entry which is preliminary data.</text>
</comment>
<evidence type="ECO:0000256" key="2">
    <source>
        <dbReference type="SAM" id="Phobius"/>
    </source>
</evidence>
<protein>
    <submittedName>
        <fullName evidence="3">Uncharacterized protein</fullName>
    </submittedName>
</protein>
<gene>
    <name evidence="3" type="ORF">BS297_12390</name>
    <name evidence="4" type="ORF">I3517_21910</name>
</gene>
<evidence type="ECO:0000256" key="1">
    <source>
        <dbReference type="SAM" id="MobiDB-lite"/>
    </source>
</evidence>
<dbReference type="Proteomes" id="UP000627573">
    <property type="component" value="Unassembled WGS sequence"/>
</dbReference>
<dbReference type="EMBL" id="MRBO01000372">
    <property type="protein sequence ID" value="KAB2585055.1"/>
    <property type="molecule type" value="Genomic_DNA"/>
</dbReference>
<evidence type="ECO:0000313" key="3">
    <source>
        <dbReference type="EMBL" id="KAB2585055.1"/>
    </source>
</evidence>
<reference evidence="4 6" key="2">
    <citation type="submission" date="2020-12" db="EMBL/GenBank/DDBJ databases">
        <title>Draft genome sequence of furan degrading bacterial strain FUR100.</title>
        <authorList>
            <person name="Woiski C."/>
        </authorList>
    </citation>
    <scope>NUCLEOTIDE SEQUENCE [LARGE SCALE GENOMIC DNA]</scope>
    <source>
        <strain evidence="4 6">FUR100</strain>
    </source>
</reference>
<dbReference type="Proteomes" id="UP000325576">
    <property type="component" value="Unassembled WGS sequence"/>
</dbReference>
<dbReference type="AlphaFoldDB" id="A0A0E3VD50"/>
<evidence type="ECO:0000313" key="4">
    <source>
        <dbReference type="EMBL" id="MBH5145266.1"/>
    </source>
</evidence>
<reference evidence="3 5" key="1">
    <citation type="journal article" date="2017" name="Poromechanics V (2013)">
        <title>Genomic Characterization of the Arsenic-Tolerant Actinobacterium, &lt;i&gt;Rhodococcus erythropolis&lt;/i&gt; S43.</title>
        <authorList>
            <person name="Retamal-Morales G."/>
            <person name="Mehnert M."/>
            <person name="Schwabe R."/>
            <person name="Tischler D."/>
            <person name="Schloemann M."/>
            <person name="Levican G.J."/>
        </authorList>
    </citation>
    <scope>NUCLEOTIDE SEQUENCE [LARGE SCALE GENOMIC DNA]</scope>
    <source>
        <strain evidence="3 5">S43</strain>
    </source>
</reference>
<keyword evidence="2" id="KW-0472">Membrane</keyword>
<proteinExistence type="predicted"/>
<evidence type="ECO:0000313" key="5">
    <source>
        <dbReference type="Proteomes" id="UP000325576"/>
    </source>
</evidence>
<name>A0A0E3VD50_RHOER</name>
<organism evidence="3 5">
    <name type="scientific">Rhodococcus erythropolis</name>
    <name type="common">Arthrobacter picolinophilus</name>
    <dbReference type="NCBI Taxonomy" id="1833"/>
    <lineage>
        <taxon>Bacteria</taxon>
        <taxon>Bacillati</taxon>
        <taxon>Actinomycetota</taxon>
        <taxon>Actinomycetes</taxon>
        <taxon>Mycobacteriales</taxon>
        <taxon>Nocardiaceae</taxon>
        <taxon>Rhodococcus</taxon>
        <taxon>Rhodococcus erythropolis group</taxon>
    </lineage>
</organism>
<keyword evidence="6" id="KW-1185">Reference proteome</keyword>
<keyword evidence="2" id="KW-0812">Transmembrane</keyword>
<dbReference type="RefSeq" id="WP_046379179.1">
    <property type="nucleotide sequence ID" value="NZ_BHXB01000001.1"/>
</dbReference>
<evidence type="ECO:0000313" key="6">
    <source>
        <dbReference type="Proteomes" id="UP000627573"/>
    </source>
</evidence>
<dbReference type="EMBL" id="JAECSB010000074">
    <property type="protein sequence ID" value="MBH5145266.1"/>
    <property type="molecule type" value="Genomic_DNA"/>
</dbReference>
<sequence length="223" mass="23308">MTETETTVRDDPPRTPFEPEDRWVPVDRRWFGLDRATIIPAAIVLAVAIVMSILIPAVNNSVAYDDEVVAGDVMELKDGITFVPAVGWGITDGVRETDAPVSGSFPQRATLVNSGALFTVYTAPFAGDANALLEQIKKTSDALATAESLRVSGDSSSITTASGIRGVITSYSNSTADGVIAAFVVDGKGIEVVSTGPSDVAPTITDDIAHMIVSISHRAGEGS</sequence>
<dbReference type="KEGG" id="reb:XU06_23045"/>
<keyword evidence="2" id="KW-1133">Transmembrane helix</keyword>
<feature type="region of interest" description="Disordered" evidence="1">
    <location>
        <begin position="1"/>
        <end position="20"/>
    </location>
</feature>
<accession>A0A0E3VD50</accession>
<feature type="transmembrane region" description="Helical" evidence="2">
    <location>
        <begin position="38"/>
        <end position="58"/>
    </location>
</feature>